<proteinExistence type="predicted"/>
<dbReference type="Proteomes" id="UP001139451">
    <property type="component" value="Unassembled WGS sequence"/>
</dbReference>
<dbReference type="AlphaFoldDB" id="A0A9X2HL63"/>
<protein>
    <submittedName>
        <fullName evidence="1">Head-tail connector protein</fullName>
    </submittedName>
</protein>
<dbReference type="Pfam" id="PF05135">
    <property type="entry name" value="Phage_connect_1"/>
    <property type="match status" value="1"/>
</dbReference>
<comment type="caution">
    <text evidence="1">The sequence shown here is derived from an EMBL/GenBank/DDBJ whole genome shotgun (WGS) entry which is preliminary data.</text>
</comment>
<dbReference type="CDD" id="cd08054">
    <property type="entry name" value="gp6"/>
    <property type="match status" value="1"/>
</dbReference>
<organism evidence="1 2">
    <name type="scientific">Sphingomonas tagetis</name>
    <dbReference type="NCBI Taxonomy" id="2949092"/>
    <lineage>
        <taxon>Bacteria</taxon>
        <taxon>Pseudomonadati</taxon>
        <taxon>Pseudomonadota</taxon>
        <taxon>Alphaproteobacteria</taxon>
        <taxon>Sphingomonadales</taxon>
        <taxon>Sphingomonadaceae</taxon>
        <taxon>Sphingomonas</taxon>
    </lineage>
</organism>
<accession>A0A9X2HL63</accession>
<dbReference type="Gene3D" id="1.10.3230.30">
    <property type="entry name" value="Phage gp6-like head-tail connector protein"/>
    <property type="match status" value="1"/>
</dbReference>
<dbReference type="NCBIfam" id="TIGR01560">
    <property type="entry name" value="put_DNA_pack"/>
    <property type="match status" value="1"/>
</dbReference>
<evidence type="ECO:0000313" key="2">
    <source>
        <dbReference type="Proteomes" id="UP001139451"/>
    </source>
</evidence>
<evidence type="ECO:0000313" key="1">
    <source>
        <dbReference type="EMBL" id="MCP3729258.1"/>
    </source>
</evidence>
<gene>
    <name evidence="1" type="ORF">M9978_02355</name>
</gene>
<dbReference type="InterPro" id="IPR006450">
    <property type="entry name" value="Phage_HK97_gp6-like"/>
</dbReference>
<name>A0A9X2HL63_9SPHN</name>
<reference evidence="1" key="1">
    <citation type="submission" date="2022-05" db="EMBL/GenBank/DDBJ databases">
        <title>Sphingomonas sp. strain MG17 Genome sequencing and assembly.</title>
        <authorList>
            <person name="Kim I."/>
        </authorList>
    </citation>
    <scope>NUCLEOTIDE SEQUENCE</scope>
    <source>
        <strain evidence="1">MG17</strain>
    </source>
</reference>
<keyword evidence="2" id="KW-1185">Reference proteome</keyword>
<dbReference type="RefSeq" id="WP_254291236.1">
    <property type="nucleotide sequence ID" value="NZ_JAMLDX010000001.1"/>
</dbReference>
<dbReference type="InterPro" id="IPR021146">
    <property type="entry name" value="Phage_gp6-like_head-tail"/>
</dbReference>
<dbReference type="EMBL" id="JAMLDX010000001">
    <property type="protein sequence ID" value="MCP3729258.1"/>
    <property type="molecule type" value="Genomic_DNA"/>
</dbReference>
<sequence length="111" mass="12352">MSEILTLDTIKAHLVLDADDESEDLRLRALATAAVRSIELRTNRFVDPNDAPDDHAGAEFDERELAMVEQAALLLIGDWYANRENSVAGAMTELPTGLDWLIEPLRDFSGR</sequence>